<dbReference type="OrthoDB" id="27073at2759"/>
<feature type="compositionally biased region" description="Basic and acidic residues" evidence="5">
    <location>
        <begin position="24"/>
        <end position="36"/>
    </location>
</feature>
<keyword evidence="2" id="KW-0832">Ubl conjugation</keyword>
<dbReference type="InterPro" id="IPR016158">
    <property type="entry name" value="Cullin_homology"/>
</dbReference>
<dbReference type="InterPro" id="IPR059120">
    <property type="entry name" value="Cullin-like_AB"/>
</dbReference>
<dbReference type="Gene3D" id="1.10.10.10">
    <property type="entry name" value="Winged helix-like DNA-binding domain superfamily/Winged helix DNA-binding domain"/>
    <property type="match status" value="1"/>
</dbReference>
<feature type="region of interest" description="Disordered" evidence="5">
    <location>
        <begin position="1"/>
        <end position="42"/>
    </location>
</feature>
<evidence type="ECO:0000313" key="7">
    <source>
        <dbReference type="EMBL" id="CCI47219.1"/>
    </source>
</evidence>
<feature type="domain" description="Cullin family profile" evidence="6">
    <location>
        <begin position="670"/>
        <end position="902"/>
    </location>
</feature>
<dbReference type="InterPro" id="IPR036390">
    <property type="entry name" value="WH_DNA-bd_sf"/>
</dbReference>
<dbReference type="PROSITE" id="PS50069">
    <property type="entry name" value="CULLIN_2"/>
    <property type="match status" value="1"/>
</dbReference>
<protein>
    <recommendedName>
        <fullName evidence="6">Cullin family profile domain-containing protein</fullName>
    </recommendedName>
</protein>
<dbReference type="EMBL" id="CAIX01000157">
    <property type="protein sequence ID" value="CCI47219.1"/>
    <property type="molecule type" value="Genomic_DNA"/>
</dbReference>
<accession>A0A024GKF9</accession>
<dbReference type="InterPro" id="IPR016159">
    <property type="entry name" value="Cullin_repeat-like_dom_sf"/>
</dbReference>
<name>A0A024GKF9_9STRA</name>
<evidence type="ECO:0000256" key="5">
    <source>
        <dbReference type="SAM" id="MobiDB-lite"/>
    </source>
</evidence>
<dbReference type="InterPro" id="IPR001373">
    <property type="entry name" value="Cullin_N"/>
</dbReference>
<dbReference type="GO" id="GO:0031461">
    <property type="term" value="C:cullin-RING ubiquitin ligase complex"/>
    <property type="evidence" value="ECO:0007669"/>
    <property type="project" value="InterPro"/>
</dbReference>
<sequence length="1029" mass="117475">MQRFTAHGNTKMQSSSPQSRIPRKPWERAQNDHENNARNVSTTSLSYLNSSTNASERLNTTNPPPPIFSQYGATFPSTITQPNIYESSTCNANVGPYGYSGMGSYNPTYGGYGSGYSTYGAGNPGFHSAYPRYGSMFSGNGGYGASFGRSGPEPGFPFKWLTTFNHTVSAIGQVTELLGMNAEALQFCIGSFVHFIERIGFMSSGMLKLLAPRTDLPLDHPQYAEEEGKRLRRVKTVRTVIGITILALVYKFYRWRSVKKLTVSSGTLTKRSNVKYTSNLKSMGNSKKKLTIRPLKKVPSIPQYFEEESWQKLHAAIVAVQNKQPISFSREELYRLVEDVCTWKLAANLYTKLESCCGCFIAESVRNLSRYIKCAPPTSSISAYIANNSSLLQDATSFLEYVAVLWEDHCNNMLAIRMIFLYLDRTYVMQTPHNLSIWEMGLFLLRNEIQKCPQVEQHLIACLLILIERERNRESTHNQFLRTLIKMLLSLQLYHTKFEIPFITASEQYYTAEGNQLIEQLSVSQFLVHVEKRLEEEQDRVIQYLDAASTRKSLIHVVEVKLLKPHVETLLEKGFENLVKEKRVEDLRRAFMLFSRIDAIQLMKVAFGECIRKHVAGLVTAIDSACLVEKLLQTKEDADTVLKNAFSGQQEFTFVLKNSMESAINIQSSRPAELIAKYVDAKLRTGNKGGSETQIEALLDEVIVLFRYIQSKDVFEAFYKKDLAKRLLLGKSASFDLEKLMLSKLRTECGSSFTNKLEGMFKDIDLSQNVALQFQNHAASRNTLDKLKDRVDVHVQVLTTGFWPPYAPVEINLPSVLVPLKEIFEKFYASKYQGRQLQWQHSLGHCLMKAKFKKGRKELAVSLFQASVLLCFNSNRTLGFREIKEQTNIEDGELQRTLQSLACGKVRVILKEPKGKDVHTDDVFHFNDSFTNQLFRIKINAIQMKETKQENEKTHERVFRDRQYQVDAAIVRIMKSRKKLSHALLMTEIFAQIKFPAKPADIKRRIESLIDREYLERDSENAQMYNYLA</sequence>
<evidence type="ECO:0000313" key="8">
    <source>
        <dbReference type="Proteomes" id="UP000053237"/>
    </source>
</evidence>
<evidence type="ECO:0000256" key="3">
    <source>
        <dbReference type="PROSITE-ProRule" id="PRU00330"/>
    </source>
</evidence>
<keyword evidence="8" id="KW-1185">Reference proteome</keyword>
<dbReference type="InterPro" id="IPR019559">
    <property type="entry name" value="Cullin_neddylation_domain"/>
</dbReference>
<dbReference type="Pfam" id="PF00888">
    <property type="entry name" value="Cullin"/>
    <property type="match status" value="1"/>
</dbReference>
<dbReference type="SUPFAM" id="SSF75632">
    <property type="entry name" value="Cullin homology domain"/>
    <property type="match status" value="1"/>
</dbReference>
<dbReference type="FunFam" id="3.30.230.130:FF:000006">
    <property type="entry name" value="Cullin-4 like"/>
    <property type="match status" value="1"/>
</dbReference>
<dbReference type="AlphaFoldDB" id="A0A024GKF9"/>
<dbReference type="Gene3D" id="1.20.1310.10">
    <property type="entry name" value="Cullin Repeats"/>
    <property type="match status" value="4"/>
</dbReference>
<organism evidence="7 8">
    <name type="scientific">Albugo candida</name>
    <dbReference type="NCBI Taxonomy" id="65357"/>
    <lineage>
        <taxon>Eukaryota</taxon>
        <taxon>Sar</taxon>
        <taxon>Stramenopiles</taxon>
        <taxon>Oomycota</taxon>
        <taxon>Peronosporomycetes</taxon>
        <taxon>Albuginales</taxon>
        <taxon>Albuginaceae</taxon>
        <taxon>Albugo</taxon>
    </lineage>
</organism>
<dbReference type="FunFam" id="1.20.1310.10:FF:000001">
    <property type="entry name" value="Cullin 3"/>
    <property type="match status" value="1"/>
</dbReference>
<dbReference type="SMART" id="SM00884">
    <property type="entry name" value="Cullin_Nedd8"/>
    <property type="match status" value="1"/>
</dbReference>
<dbReference type="InterPro" id="IPR016157">
    <property type="entry name" value="Cullin_CS"/>
</dbReference>
<comment type="caution">
    <text evidence="7">The sequence shown here is derived from an EMBL/GenBank/DDBJ whole genome shotgun (WGS) entry which is preliminary data.</text>
</comment>
<evidence type="ECO:0000256" key="4">
    <source>
        <dbReference type="RuleBase" id="RU003829"/>
    </source>
</evidence>
<dbReference type="SUPFAM" id="SSF74788">
    <property type="entry name" value="Cullin repeat-like"/>
    <property type="match status" value="1"/>
</dbReference>
<dbReference type="FunFam" id="1.10.10.10:FF:000050">
    <property type="entry name" value="Cullin 4B"/>
    <property type="match status" value="1"/>
</dbReference>
<dbReference type="Gene3D" id="3.30.230.130">
    <property type="entry name" value="Cullin, Chain C, Domain 2"/>
    <property type="match status" value="1"/>
</dbReference>
<evidence type="ECO:0000256" key="2">
    <source>
        <dbReference type="ARBA" id="ARBA00022843"/>
    </source>
</evidence>
<reference evidence="7 8" key="1">
    <citation type="submission" date="2012-05" db="EMBL/GenBank/DDBJ databases">
        <title>Recombination and specialization in a pathogen metapopulation.</title>
        <authorList>
            <person name="Gardiner A."/>
            <person name="Kemen E."/>
            <person name="Schultz-Larsen T."/>
            <person name="MacLean D."/>
            <person name="Van Oosterhout C."/>
            <person name="Jones J.D.G."/>
        </authorList>
    </citation>
    <scope>NUCLEOTIDE SEQUENCE [LARGE SCALE GENOMIC DNA]</scope>
    <source>
        <strain evidence="7 8">Ac Nc2</strain>
    </source>
</reference>
<dbReference type="PANTHER" id="PTHR11932">
    <property type="entry name" value="CULLIN"/>
    <property type="match status" value="1"/>
</dbReference>
<dbReference type="FunFam" id="1.20.1310.10:FF:000024">
    <property type="entry name" value="Cullin-4 like"/>
    <property type="match status" value="1"/>
</dbReference>
<comment type="similarity">
    <text evidence="1 3 4">Belongs to the cullin family.</text>
</comment>
<dbReference type="Pfam" id="PF26557">
    <property type="entry name" value="Cullin_AB"/>
    <property type="match status" value="1"/>
</dbReference>
<dbReference type="GO" id="GO:0006511">
    <property type="term" value="P:ubiquitin-dependent protein catabolic process"/>
    <property type="evidence" value="ECO:0007669"/>
    <property type="project" value="InterPro"/>
</dbReference>
<dbReference type="InParanoid" id="A0A024GKF9"/>
<dbReference type="Proteomes" id="UP000053237">
    <property type="component" value="Unassembled WGS sequence"/>
</dbReference>
<feature type="compositionally biased region" description="Polar residues" evidence="5">
    <location>
        <begin position="7"/>
        <end position="19"/>
    </location>
</feature>
<dbReference type="SUPFAM" id="SSF46785">
    <property type="entry name" value="Winged helix' DNA-binding domain"/>
    <property type="match status" value="1"/>
</dbReference>
<dbReference type="STRING" id="65357.A0A024GKF9"/>
<evidence type="ECO:0000256" key="1">
    <source>
        <dbReference type="ARBA" id="ARBA00006019"/>
    </source>
</evidence>
<dbReference type="InterPro" id="IPR036317">
    <property type="entry name" value="Cullin_homology_sf"/>
</dbReference>
<gene>
    <name evidence="7" type="ORF">BN9_081970</name>
</gene>
<dbReference type="SMART" id="SM00182">
    <property type="entry name" value="CULLIN"/>
    <property type="match status" value="1"/>
</dbReference>
<evidence type="ECO:0000259" key="6">
    <source>
        <dbReference type="PROSITE" id="PS50069"/>
    </source>
</evidence>
<dbReference type="PROSITE" id="PS01256">
    <property type="entry name" value="CULLIN_1"/>
    <property type="match status" value="1"/>
</dbReference>
<proteinExistence type="inferred from homology"/>
<dbReference type="InterPro" id="IPR045093">
    <property type="entry name" value="Cullin"/>
</dbReference>
<dbReference type="Pfam" id="PF10557">
    <property type="entry name" value="Cullin_Nedd8"/>
    <property type="match status" value="1"/>
</dbReference>
<dbReference type="InterPro" id="IPR036388">
    <property type="entry name" value="WH-like_DNA-bd_sf"/>
</dbReference>
<dbReference type="GO" id="GO:0031625">
    <property type="term" value="F:ubiquitin protein ligase binding"/>
    <property type="evidence" value="ECO:0007669"/>
    <property type="project" value="InterPro"/>
</dbReference>